<dbReference type="Gene3D" id="2.40.170.20">
    <property type="entry name" value="TonB-dependent receptor, beta-barrel domain"/>
    <property type="match status" value="1"/>
</dbReference>
<feature type="domain" description="TonB-dependent receptor-like beta-barrel" evidence="14">
    <location>
        <begin position="270"/>
        <end position="671"/>
    </location>
</feature>
<reference evidence="17" key="1">
    <citation type="journal article" date="2019" name="Int. J. Syst. Evol. Microbiol.">
        <title>The Global Catalogue of Microorganisms (GCM) 10K type strain sequencing project: providing services to taxonomists for standard genome sequencing and annotation.</title>
        <authorList>
            <consortium name="The Broad Institute Genomics Platform"/>
            <consortium name="The Broad Institute Genome Sequencing Center for Infectious Disease"/>
            <person name="Wu L."/>
            <person name="Ma J."/>
        </authorList>
    </citation>
    <scope>NUCLEOTIDE SEQUENCE [LARGE SCALE GENOMIC DNA]</scope>
    <source>
        <strain evidence="17">DT28</strain>
    </source>
</reference>
<evidence type="ECO:0000256" key="3">
    <source>
        <dbReference type="ARBA" id="ARBA00022452"/>
    </source>
</evidence>
<evidence type="ECO:0000256" key="5">
    <source>
        <dbReference type="ARBA" id="ARBA00022692"/>
    </source>
</evidence>
<keyword evidence="16" id="KW-0675">Receptor</keyword>
<accession>A0ABV9JJA8</accession>
<dbReference type="SUPFAM" id="SSF56935">
    <property type="entry name" value="Porins"/>
    <property type="match status" value="1"/>
</dbReference>
<keyword evidence="5 11" id="KW-0812">Transmembrane</keyword>
<evidence type="ECO:0000256" key="1">
    <source>
        <dbReference type="ARBA" id="ARBA00004571"/>
    </source>
</evidence>
<gene>
    <name evidence="16" type="ORF">ACFO3I_01570</name>
</gene>
<dbReference type="InterPro" id="IPR000531">
    <property type="entry name" value="Beta-barrel_TonB"/>
</dbReference>
<evidence type="ECO:0000259" key="14">
    <source>
        <dbReference type="Pfam" id="PF00593"/>
    </source>
</evidence>
<dbReference type="PROSITE" id="PS52016">
    <property type="entry name" value="TONB_DEPENDENT_REC_3"/>
    <property type="match status" value="1"/>
</dbReference>
<dbReference type="InterPro" id="IPR012910">
    <property type="entry name" value="Plug_dom"/>
</dbReference>
<keyword evidence="6" id="KW-0408">Iron</keyword>
<dbReference type="EMBL" id="JBHSGB010000001">
    <property type="protein sequence ID" value="MFC4653705.1"/>
    <property type="molecule type" value="Genomic_DNA"/>
</dbReference>
<proteinExistence type="inferred from homology"/>
<evidence type="ECO:0000256" key="2">
    <source>
        <dbReference type="ARBA" id="ARBA00022448"/>
    </source>
</evidence>
<feature type="domain" description="TonB-dependent receptor plug" evidence="15">
    <location>
        <begin position="58"/>
        <end position="167"/>
    </location>
</feature>
<evidence type="ECO:0000313" key="16">
    <source>
        <dbReference type="EMBL" id="MFC4653705.1"/>
    </source>
</evidence>
<evidence type="ECO:0000256" key="9">
    <source>
        <dbReference type="ARBA" id="ARBA00023136"/>
    </source>
</evidence>
<keyword evidence="4" id="KW-0410">Iron transport</keyword>
<evidence type="ECO:0000256" key="7">
    <source>
        <dbReference type="ARBA" id="ARBA00023065"/>
    </source>
</evidence>
<protein>
    <submittedName>
        <fullName evidence="16">TonB-dependent receptor</fullName>
    </submittedName>
</protein>
<dbReference type="Proteomes" id="UP001595962">
    <property type="component" value="Unassembled WGS sequence"/>
</dbReference>
<comment type="subcellular location">
    <subcellularLocation>
        <location evidence="1 11">Cell outer membrane</location>
        <topology evidence="1 11">Multi-pass membrane protein</topology>
    </subcellularLocation>
</comment>
<dbReference type="InterPro" id="IPR036942">
    <property type="entry name" value="Beta-barrel_TonB_sf"/>
</dbReference>
<dbReference type="Pfam" id="PF07715">
    <property type="entry name" value="Plug"/>
    <property type="match status" value="1"/>
</dbReference>
<dbReference type="Pfam" id="PF00593">
    <property type="entry name" value="TonB_dep_Rec_b-barrel"/>
    <property type="match status" value="1"/>
</dbReference>
<evidence type="ECO:0000313" key="17">
    <source>
        <dbReference type="Proteomes" id="UP001595962"/>
    </source>
</evidence>
<feature type="chain" id="PRO_5046477909" evidence="13">
    <location>
        <begin position="22"/>
        <end position="746"/>
    </location>
</feature>
<dbReference type="PANTHER" id="PTHR32552:SF81">
    <property type="entry name" value="TONB-DEPENDENT OUTER MEMBRANE RECEPTOR"/>
    <property type="match status" value="1"/>
</dbReference>
<evidence type="ECO:0000256" key="10">
    <source>
        <dbReference type="ARBA" id="ARBA00023237"/>
    </source>
</evidence>
<evidence type="ECO:0000256" key="12">
    <source>
        <dbReference type="RuleBase" id="RU003357"/>
    </source>
</evidence>
<keyword evidence="7" id="KW-0406">Ion transport</keyword>
<keyword evidence="8 12" id="KW-0798">TonB box</keyword>
<evidence type="ECO:0000256" key="13">
    <source>
        <dbReference type="SAM" id="SignalP"/>
    </source>
</evidence>
<feature type="signal peptide" evidence="13">
    <location>
        <begin position="1"/>
        <end position="21"/>
    </location>
</feature>
<evidence type="ECO:0000256" key="6">
    <source>
        <dbReference type="ARBA" id="ARBA00023004"/>
    </source>
</evidence>
<keyword evidence="2 11" id="KW-0813">Transport</keyword>
<keyword evidence="10 11" id="KW-0998">Cell outer membrane</keyword>
<dbReference type="PANTHER" id="PTHR32552">
    <property type="entry name" value="FERRICHROME IRON RECEPTOR-RELATED"/>
    <property type="match status" value="1"/>
</dbReference>
<evidence type="ECO:0000256" key="8">
    <source>
        <dbReference type="ARBA" id="ARBA00023077"/>
    </source>
</evidence>
<keyword evidence="17" id="KW-1185">Reference proteome</keyword>
<keyword evidence="3 11" id="KW-1134">Transmembrane beta strand</keyword>
<organism evidence="16 17">
    <name type="scientific">Rheinheimera marina</name>
    <dbReference type="NCBI Taxonomy" id="1774958"/>
    <lineage>
        <taxon>Bacteria</taxon>
        <taxon>Pseudomonadati</taxon>
        <taxon>Pseudomonadota</taxon>
        <taxon>Gammaproteobacteria</taxon>
        <taxon>Chromatiales</taxon>
        <taxon>Chromatiaceae</taxon>
        <taxon>Rheinheimera</taxon>
    </lineage>
</organism>
<name>A0ABV9JJA8_9GAMM</name>
<evidence type="ECO:0000259" key="15">
    <source>
        <dbReference type="Pfam" id="PF07715"/>
    </source>
</evidence>
<dbReference type="InterPro" id="IPR039426">
    <property type="entry name" value="TonB-dep_rcpt-like"/>
</dbReference>
<comment type="caution">
    <text evidence="16">The sequence shown here is derived from an EMBL/GenBank/DDBJ whole genome shotgun (WGS) entry which is preliminary data.</text>
</comment>
<evidence type="ECO:0000256" key="11">
    <source>
        <dbReference type="PROSITE-ProRule" id="PRU01360"/>
    </source>
</evidence>
<evidence type="ECO:0000256" key="4">
    <source>
        <dbReference type="ARBA" id="ARBA00022496"/>
    </source>
</evidence>
<sequence length="746" mass="81424">MKTCKKSVLALGIQASLFAAAMGLSPALIAQESDKDQAQEEAKLERIMVTAQRRVQSTQEVPISIATLSGEKFDALFSGGEDIQALANKIPGLYAESSNGRAAPRFYIRGLGNTDFDLAASQPVSVIMDDVVMENVILKSFPLFDIAQAEVIRGPQGTLFGRNTTAGMVKFTTARPTQDFEAYTKLGVGNLGTLNFEGAASGGLTDEISARLSVMSQNRDDYIDNGFTGEKDFTGGHEEKAARLQLQYESGDFKALLNVHGRDLNGTSSIFRRNVLTKGSNELNENYDRDTVYYDGGEGNYQKYENNGGSLTLEYAFNGMTLTSVTAQENADGGGIGDIDGGNTAGPGQSVVDPAVTEDQLNDLKQFTQEIRLASDTDGPMNWQVGAFYFDSSFGVTSIDGFFGATSVYHENKSWAVFGQTTYDLNDRWDVTAGIRYTYDEKDFWVGQQNVDGFALVIGAASIQDYDPINVDDDQVSWELATNYRLTDTTSVYARIAEGFRAQSIQGRDVAFEKPASVADSETITSFEVGAKSDLLDDSLRLNGALFYYTIDDIQLSAIGGETQGNQLINADKGVGYGFELDAEWRVTKNLVLGGGFSYNKTELKDADLLVAPCGSDMCTPTDPASDDLVLIDGNPFPQAPETIATVNARYDIPVPSGEIYVYTDVAYQGKTNLFLYESEEFYTDGNYEAGLRIGYLNTNFDYEVALFGRNITNQDNLKGAIDFANLTGFVNEPRIYGIEFKKSFY</sequence>
<dbReference type="RefSeq" id="WP_377331193.1">
    <property type="nucleotide sequence ID" value="NZ_JBHSGB010000001.1"/>
</dbReference>
<keyword evidence="9 11" id="KW-0472">Membrane</keyword>
<keyword evidence="13" id="KW-0732">Signal</keyword>
<comment type="similarity">
    <text evidence="11 12">Belongs to the TonB-dependent receptor family.</text>
</comment>